<dbReference type="InParanoid" id="A0A316VSC8"/>
<feature type="compositionally biased region" description="Basic residues" evidence="11">
    <location>
        <begin position="98"/>
        <end position="113"/>
    </location>
</feature>
<feature type="domain" description="Helicase C-terminal" evidence="13">
    <location>
        <begin position="774"/>
        <end position="938"/>
    </location>
</feature>
<dbReference type="PROSITE" id="PS51194">
    <property type="entry name" value="HELICASE_CTER"/>
    <property type="match status" value="1"/>
</dbReference>
<evidence type="ECO:0000256" key="7">
    <source>
        <dbReference type="ARBA" id="ARBA00023187"/>
    </source>
</evidence>
<dbReference type="CDD" id="cd18787">
    <property type="entry name" value="SF2_C_DEAD"/>
    <property type="match status" value="1"/>
</dbReference>
<dbReference type="PANTHER" id="PTHR47958">
    <property type="entry name" value="ATP-DEPENDENT RNA HELICASE DBP3"/>
    <property type="match status" value="1"/>
</dbReference>
<evidence type="ECO:0000256" key="4">
    <source>
        <dbReference type="ARBA" id="ARBA00022801"/>
    </source>
</evidence>
<feature type="domain" description="Helicase ATP-binding" evidence="12">
    <location>
        <begin position="584"/>
        <end position="762"/>
    </location>
</feature>
<keyword evidence="5" id="KW-0347">Helicase</keyword>
<evidence type="ECO:0000313" key="15">
    <source>
        <dbReference type="EMBL" id="PWN40412.1"/>
    </source>
</evidence>
<evidence type="ECO:0000313" key="16">
    <source>
        <dbReference type="Proteomes" id="UP000245783"/>
    </source>
</evidence>
<dbReference type="GO" id="GO:0003724">
    <property type="term" value="F:RNA helicase activity"/>
    <property type="evidence" value="ECO:0007669"/>
    <property type="project" value="UniProtKB-EC"/>
</dbReference>
<evidence type="ECO:0000256" key="10">
    <source>
        <dbReference type="PROSITE-ProRule" id="PRU00552"/>
    </source>
</evidence>
<keyword evidence="7" id="KW-0507">mRNA processing</keyword>
<keyword evidence="4 15" id="KW-0378">Hydrolase</keyword>
<dbReference type="GO" id="GO:0003723">
    <property type="term" value="F:RNA binding"/>
    <property type="evidence" value="ECO:0007669"/>
    <property type="project" value="InterPro"/>
</dbReference>
<dbReference type="RefSeq" id="XP_025367572.1">
    <property type="nucleotide sequence ID" value="XM_025514565.1"/>
</dbReference>
<dbReference type="SMART" id="SM00487">
    <property type="entry name" value="DEXDc"/>
    <property type="match status" value="1"/>
</dbReference>
<feature type="compositionally biased region" description="Basic and acidic residues" evidence="11">
    <location>
        <begin position="261"/>
        <end position="286"/>
    </location>
</feature>
<feature type="compositionally biased region" description="Basic residues" evidence="11">
    <location>
        <begin position="47"/>
        <end position="60"/>
    </location>
</feature>
<evidence type="ECO:0000259" key="13">
    <source>
        <dbReference type="PROSITE" id="PS51194"/>
    </source>
</evidence>
<dbReference type="SUPFAM" id="SSF52540">
    <property type="entry name" value="P-loop containing nucleoside triphosphate hydrolases"/>
    <property type="match status" value="2"/>
</dbReference>
<evidence type="ECO:0000259" key="14">
    <source>
        <dbReference type="PROSITE" id="PS51195"/>
    </source>
</evidence>
<keyword evidence="7" id="KW-0508">mRNA splicing</keyword>
<feature type="region of interest" description="Disordered" evidence="11">
    <location>
        <begin position="456"/>
        <end position="476"/>
    </location>
</feature>
<dbReference type="FunCoup" id="A0A316VSC8">
    <property type="interactions" value="781"/>
</dbReference>
<dbReference type="Gene3D" id="3.40.50.300">
    <property type="entry name" value="P-loop containing nucleotide triphosphate hydrolases"/>
    <property type="match status" value="2"/>
</dbReference>
<gene>
    <name evidence="15" type="ORF">IE81DRAFT_325581</name>
</gene>
<comment type="similarity">
    <text evidence="9">Belongs to the DEAD box helicase family. DDX46/PRP5 subfamily.</text>
</comment>
<dbReference type="AlphaFoldDB" id="A0A316VSC8"/>
<dbReference type="GeneID" id="37036435"/>
<protein>
    <recommendedName>
        <fullName evidence="2">RNA helicase</fullName>
        <ecNumber evidence="2">3.6.4.13</ecNumber>
    </recommendedName>
</protein>
<evidence type="ECO:0000256" key="2">
    <source>
        <dbReference type="ARBA" id="ARBA00012552"/>
    </source>
</evidence>
<dbReference type="GO" id="GO:0005524">
    <property type="term" value="F:ATP binding"/>
    <property type="evidence" value="ECO:0007669"/>
    <property type="project" value="UniProtKB-KW"/>
</dbReference>
<dbReference type="SMART" id="SM00490">
    <property type="entry name" value="HELICc"/>
    <property type="match status" value="1"/>
</dbReference>
<feature type="compositionally biased region" description="Basic and acidic residues" evidence="11">
    <location>
        <begin position="127"/>
        <end position="176"/>
    </location>
</feature>
<dbReference type="PROSITE" id="PS51192">
    <property type="entry name" value="HELICASE_ATP_BIND_1"/>
    <property type="match status" value="1"/>
</dbReference>
<reference evidence="15 16" key="1">
    <citation type="journal article" date="2018" name="Mol. Biol. Evol.">
        <title>Broad Genomic Sampling Reveals a Smut Pathogenic Ancestry of the Fungal Clade Ustilaginomycotina.</title>
        <authorList>
            <person name="Kijpornyongpan T."/>
            <person name="Mondo S.J."/>
            <person name="Barry K."/>
            <person name="Sandor L."/>
            <person name="Lee J."/>
            <person name="Lipzen A."/>
            <person name="Pangilinan J."/>
            <person name="LaButti K."/>
            <person name="Hainaut M."/>
            <person name="Henrissat B."/>
            <person name="Grigoriev I.V."/>
            <person name="Spatafora J.W."/>
            <person name="Aime M.C."/>
        </authorList>
    </citation>
    <scope>NUCLEOTIDE SEQUENCE [LARGE SCALE GENOMIC DNA]</scope>
    <source>
        <strain evidence="15 16">MCA 4658</strain>
    </source>
</reference>
<evidence type="ECO:0000256" key="8">
    <source>
        <dbReference type="ARBA" id="ARBA00023242"/>
    </source>
</evidence>
<feature type="region of interest" description="Disordered" evidence="11">
    <location>
        <begin position="1092"/>
        <end position="1111"/>
    </location>
</feature>
<dbReference type="Gene3D" id="3.30.1370.10">
    <property type="entry name" value="K Homology domain, type 1"/>
    <property type="match status" value="1"/>
</dbReference>
<feature type="short sequence motif" description="Q motif" evidence="10">
    <location>
        <begin position="553"/>
        <end position="581"/>
    </location>
</feature>
<feature type="domain" description="DEAD-box RNA helicase Q" evidence="14">
    <location>
        <begin position="553"/>
        <end position="581"/>
    </location>
</feature>
<dbReference type="PROSITE" id="PS51195">
    <property type="entry name" value="Q_MOTIF"/>
    <property type="match status" value="1"/>
</dbReference>
<feature type="compositionally biased region" description="Low complexity" evidence="11">
    <location>
        <begin position="221"/>
        <end position="259"/>
    </location>
</feature>
<feature type="compositionally biased region" description="Basic and acidic residues" evidence="11">
    <location>
        <begin position="7"/>
        <end position="46"/>
    </location>
</feature>
<feature type="compositionally biased region" description="Basic and acidic residues" evidence="11">
    <location>
        <begin position="422"/>
        <end position="431"/>
    </location>
</feature>
<dbReference type="InterPro" id="IPR014001">
    <property type="entry name" value="Helicase_ATP-bd"/>
</dbReference>
<evidence type="ECO:0000256" key="3">
    <source>
        <dbReference type="ARBA" id="ARBA00022741"/>
    </source>
</evidence>
<feature type="compositionally biased region" description="Basic and acidic residues" evidence="11">
    <location>
        <begin position="61"/>
        <end position="97"/>
    </location>
</feature>
<feature type="region of interest" description="Disordered" evidence="11">
    <location>
        <begin position="978"/>
        <end position="998"/>
    </location>
</feature>
<dbReference type="EC" id="3.6.4.13" evidence="2"/>
<sequence>MTSTSLDRPRDRERDRERDRDSRRQGEGRYSERDHPRDRDRYDDDHKHRREGSRRHRSRSRSGDRDRDRNGHHEGTSGESRRRKRYEEDAVVEEYRNSRRRHESGRRSRSPQHHGRDEGSYSSRVRSSRDDRSREDRIDDHRRRERSSDSHASERKREAGGGRDDAPKSSSRRWDVDSASPTRKNASTGASTISAAAAAASLPQRPAFPSLHPTAAAKSHASPGPSGTASPSGSSSPFPASTTAGIGASTSAAAAPTTALSDDKQRKKERLEAWRKAKEAEKAIEEAKARAAELAANFATKTPTTLKLSAGATSINTSGLKASAAVDLGAGKRGAASVMDDMSEQPAKRDFKKLNLPPIDPLLKPGAGGKVGAGSDLEDEGDEEEEEAAEQSGGAAAMQIDSRPPAAEDEEDDPLDAFMAGVKDEVKEVDAADQKRLGISGGKQKRRGLAEVVGDDDGMAAGVGNEDPSASAQAADELGEANAEEIMALAAAKIKKKEMPAVDHAKMQYEPFRKAFYHPPSEIEEMTEDDAERLRMELDAIKVRGKDCPKPLTKWSHCGLPARCLDIIKKLGWKGPTPIQAQAIPAIMSGRDVIGVAKTGSGKTMAFLLPMFRHIKDQRPVESLEGPIGLIMTPTRELAVQIFRESKPFLNAIGLRGVCVYGGAPISEQIAEMKRTAQIVVATPGRMIDLLTANSGRVTNLRRVTYLVLDEADRMFDMGFEPQVMKIVNNVRPDRQTVLFSATFPKQMESLARKVLKNKPVEVTVGGRSVVAPEIEQIIEVRSDESKFNRLLEILGQTYNVDSEARTLIFVERQESADDLLRDLMRKGYVTMSLHGGKDQVDRDATISDFKAGIVPIVTATSVAARGLDVKQLKLVINYDVPNHMEDYVHRAGRTGRAGNKGTCVTFITPQQDRYARDIIAALKASSVAVPEELQQLADAFKDKVAAGKAHAAGSGFGGKGLDRLENDRERLLQAQRSTYGEAEAPSNTNTDQGGQGTNAAAVDDIKVQRGPPISEEEQRINDMHIEVKRGAVDESLKENKVKAPSIDVEKSNAAAAAASATAAANQPKIAGANATKLAQALAQINAAAEARKQAEAEQRKMERKPKDPDATEFHAVVPINDFPQKARWSVTNKETVSRLIEVTGASVTLRGQYYEKGEPSAGEPPKLQLLIESNDEDRVERAVRAIKELLLESAQAALEHEQRNPAGQQGRYQVL</sequence>
<accession>A0A316VSC8</accession>
<dbReference type="InterPro" id="IPR036612">
    <property type="entry name" value="KH_dom_type_1_sf"/>
</dbReference>
<keyword evidence="8" id="KW-0539">Nucleus</keyword>
<dbReference type="CDD" id="cd17953">
    <property type="entry name" value="DEADc_DDX46"/>
    <property type="match status" value="1"/>
</dbReference>
<dbReference type="InterPro" id="IPR014014">
    <property type="entry name" value="RNA_helicase_DEAD_Q_motif"/>
</dbReference>
<dbReference type="InterPro" id="IPR056149">
    <property type="entry name" value="PRP5/DDX46/KHDC4_KH"/>
</dbReference>
<organism evidence="15 16">
    <name type="scientific">Ceraceosorus guamensis</name>
    <dbReference type="NCBI Taxonomy" id="1522189"/>
    <lineage>
        <taxon>Eukaryota</taxon>
        <taxon>Fungi</taxon>
        <taxon>Dikarya</taxon>
        <taxon>Basidiomycota</taxon>
        <taxon>Ustilaginomycotina</taxon>
        <taxon>Exobasidiomycetes</taxon>
        <taxon>Ceraceosorales</taxon>
        <taxon>Ceraceosoraceae</taxon>
        <taxon>Ceraceosorus</taxon>
    </lineage>
</organism>
<dbReference type="EMBL" id="KZ819418">
    <property type="protein sequence ID" value="PWN40412.1"/>
    <property type="molecule type" value="Genomic_DNA"/>
</dbReference>
<dbReference type="FunFam" id="3.40.50.300:FF:000079">
    <property type="entry name" value="probable ATP-dependent RNA helicase DDX17"/>
    <property type="match status" value="1"/>
</dbReference>
<dbReference type="PROSITE" id="PS00039">
    <property type="entry name" value="DEAD_ATP_HELICASE"/>
    <property type="match status" value="1"/>
</dbReference>
<feature type="region of interest" description="Disordered" evidence="11">
    <location>
        <begin position="337"/>
        <end position="431"/>
    </location>
</feature>
<name>A0A316VSC8_9BASI</name>
<dbReference type="InterPro" id="IPR000629">
    <property type="entry name" value="RNA-helicase_DEAD-box_CS"/>
</dbReference>
<evidence type="ECO:0000256" key="5">
    <source>
        <dbReference type="ARBA" id="ARBA00022806"/>
    </source>
</evidence>
<evidence type="ECO:0000256" key="9">
    <source>
        <dbReference type="ARBA" id="ARBA00038511"/>
    </source>
</evidence>
<evidence type="ECO:0000256" key="6">
    <source>
        <dbReference type="ARBA" id="ARBA00022840"/>
    </source>
</evidence>
<dbReference type="InterPro" id="IPR027417">
    <property type="entry name" value="P-loop_NTPase"/>
</dbReference>
<dbReference type="GO" id="GO:0005634">
    <property type="term" value="C:nucleus"/>
    <property type="evidence" value="ECO:0007669"/>
    <property type="project" value="UniProtKB-SubCell"/>
</dbReference>
<proteinExistence type="inferred from homology"/>
<feature type="compositionally biased region" description="Acidic residues" evidence="11">
    <location>
        <begin position="376"/>
        <end position="389"/>
    </location>
</feature>
<evidence type="ECO:0000256" key="1">
    <source>
        <dbReference type="ARBA" id="ARBA00004123"/>
    </source>
</evidence>
<dbReference type="Pfam" id="PF23469">
    <property type="entry name" value="KH_12"/>
    <property type="match status" value="1"/>
</dbReference>
<dbReference type="STRING" id="1522189.A0A316VSC8"/>
<keyword evidence="16" id="KW-1185">Reference proteome</keyword>
<dbReference type="Proteomes" id="UP000245783">
    <property type="component" value="Unassembled WGS sequence"/>
</dbReference>
<keyword evidence="6" id="KW-0067">ATP-binding</keyword>
<dbReference type="OrthoDB" id="196131at2759"/>
<dbReference type="Pfam" id="PF00270">
    <property type="entry name" value="DEAD"/>
    <property type="match status" value="1"/>
</dbReference>
<comment type="subcellular location">
    <subcellularLocation>
        <location evidence="1">Nucleus</location>
    </subcellularLocation>
</comment>
<dbReference type="GO" id="GO:0008380">
    <property type="term" value="P:RNA splicing"/>
    <property type="evidence" value="ECO:0007669"/>
    <property type="project" value="UniProtKB-KW"/>
</dbReference>
<keyword evidence="3" id="KW-0547">Nucleotide-binding</keyword>
<dbReference type="GO" id="GO:0016787">
    <property type="term" value="F:hydrolase activity"/>
    <property type="evidence" value="ECO:0007669"/>
    <property type="project" value="UniProtKB-KW"/>
</dbReference>
<feature type="compositionally biased region" description="Low complexity" evidence="11">
    <location>
        <begin position="186"/>
        <end position="201"/>
    </location>
</feature>
<evidence type="ECO:0000259" key="12">
    <source>
        <dbReference type="PROSITE" id="PS51192"/>
    </source>
</evidence>
<feature type="region of interest" description="Disordered" evidence="11">
    <location>
        <begin position="1"/>
        <end position="286"/>
    </location>
</feature>
<dbReference type="InterPro" id="IPR011545">
    <property type="entry name" value="DEAD/DEAH_box_helicase_dom"/>
</dbReference>
<dbReference type="InterPro" id="IPR001650">
    <property type="entry name" value="Helicase_C-like"/>
</dbReference>
<evidence type="ECO:0000256" key="11">
    <source>
        <dbReference type="SAM" id="MobiDB-lite"/>
    </source>
</evidence>
<dbReference type="Pfam" id="PF00271">
    <property type="entry name" value="Helicase_C"/>
    <property type="match status" value="1"/>
</dbReference>